<dbReference type="PROSITE" id="PS51257">
    <property type="entry name" value="PROKAR_LIPOPROTEIN"/>
    <property type="match status" value="1"/>
</dbReference>
<dbReference type="AlphaFoldDB" id="A0A1Z3N8X4"/>
<dbReference type="EMBL" id="CP020946">
    <property type="protein sequence ID" value="ASD63885.1"/>
    <property type="molecule type" value="Genomic_DNA"/>
</dbReference>
<dbReference type="GeneID" id="93012770"/>
<dbReference type="KEGG" id="bbac:EP01_05100"/>
<dbReference type="RefSeq" id="WP_011164259.1">
    <property type="nucleotide sequence ID" value="NZ_AP029059.1"/>
</dbReference>
<accession>A0A1Z3N8X4</accession>
<gene>
    <name evidence="2" type="ORF">B9G79_10055</name>
</gene>
<feature type="signal peptide" evidence="1">
    <location>
        <begin position="1"/>
        <end position="20"/>
    </location>
</feature>
<evidence type="ECO:0000313" key="2">
    <source>
        <dbReference type="EMBL" id="ASD63885.1"/>
    </source>
</evidence>
<dbReference type="OrthoDB" id="5298140at2"/>
<keyword evidence="1" id="KW-0732">Signal</keyword>
<feature type="chain" id="PRO_5011619603" evidence="1">
    <location>
        <begin position="21"/>
        <end position="64"/>
    </location>
</feature>
<dbReference type="Proteomes" id="UP000197003">
    <property type="component" value="Chromosome"/>
</dbReference>
<proteinExistence type="predicted"/>
<sequence>MKMLLLSSVLVLGLASCAHKAHNHENCGCGGAKAEKSACSGTECATKKGGCADCAKKEEAAAAK</sequence>
<organism evidence="2 3">
    <name type="scientific">Bdellovibrio bacteriovorus</name>
    <dbReference type="NCBI Taxonomy" id="959"/>
    <lineage>
        <taxon>Bacteria</taxon>
        <taxon>Pseudomonadati</taxon>
        <taxon>Bdellovibrionota</taxon>
        <taxon>Bdellovibrionia</taxon>
        <taxon>Bdellovibrionales</taxon>
        <taxon>Pseudobdellovibrionaceae</taxon>
        <taxon>Bdellovibrio</taxon>
    </lineage>
</organism>
<reference evidence="2 3" key="1">
    <citation type="submission" date="2017-04" db="EMBL/GenBank/DDBJ databases">
        <title>Whole genome sequence of Bdellovibrio bacteriovorus strain SSB218315.</title>
        <authorList>
            <person name="Oyedara O."/>
            <person name="Rodriguez-Perez M.A."/>
        </authorList>
    </citation>
    <scope>NUCLEOTIDE SEQUENCE [LARGE SCALE GENOMIC DNA]</scope>
    <source>
        <strain evidence="2 3">SSB218315</strain>
    </source>
</reference>
<name>A0A1Z3N8X4_BDEBC</name>
<protein>
    <submittedName>
        <fullName evidence="2">Uncharacterized protein</fullName>
    </submittedName>
</protein>
<evidence type="ECO:0000256" key="1">
    <source>
        <dbReference type="SAM" id="SignalP"/>
    </source>
</evidence>
<evidence type="ECO:0000313" key="3">
    <source>
        <dbReference type="Proteomes" id="UP000197003"/>
    </source>
</evidence>